<evidence type="ECO:0000256" key="1">
    <source>
        <dbReference type="SAM" id="Coils"/>
    </source>
</evidence>
<dbReference type="RefSeq" id="WP_379590250.1">
    <property type="nucleotide sequence ID" value="NZ_JBHTKK010000001.1"/>
</dbReference>
<feature type="coiled-coil region" evidence="1">
    <location>
        <begin position="253"/>
        <end position="404"/>
    </location>
</feature>
<protein>
    <submittedName>
        <fullName evidence="2">TIGR02680 family protein</fullName>
    </submittedName>
</protein>
<evidence type="ECO:0000313" key="3">
    <source>
        <dbReference type="Proteomes" id="UP001597041"/>
    </source>
</evidence>
<dbReference type="Gene3D" id="3.40.50.300">
    <property type="entry name" value="P-loop containing nucleotide triphosphate hydrolases"/>
    <property type="match status" value="1"/>
</dbReference>
<reference evidence="3" key="1">
    <citation type="journal article" date="2019" name="Int. J. Syst. Evol. Microbiol.">
        <title>The Global Catalogue of Microorganisms (GCM) 10K type strain sequencing project: providing services to taxonomists for standard genome sequencing and annotation.</title>
        <authorList>
            <consortium name="The Broad Institute Genomics Platform"/>
            <consortium name="The Broad Institute Genome Sequencing Center for Infectious Disease"/>
            <person name="Wu L."/>
            <person name="Ma J."/>
        </authorList>
    </citation>
    <scope>NUCLEOTIDE SEQUENCE [LARGE SCALE GENOMIC DNA]</scope>
    <source>
        <strain evidence="3">CCUG 56608</strain>
    </source>
</reference>
<feature type="coiled-coil region" evidence="1">
    <location>
        <begin position="873"/>
        <end position="928"/>
    </location>
</feature>
<dbReference type="Proteomes" id="UP001597041">
    <property type="component" value="Unassembled WGS sequence"/>
</dbReference>
<gene>
    <name evidence="2" type="ORF">ACFQ19_01990</name>
</gene>
<dbReference type="SUPFAM" id="SSF52540">
    <property type="entry name" value="P-loop containing nucleoside triphosphate hydrolases"/>
    <property type="match status" value="1"/>
</dbReference>
<dbReference type="PANTHER" id="PTHR45615:SF40">
    <property type="entry name" value="MYOSIN HEAVY CHAIN, NON-MUSCLE"/>
    <property type="match status" value="1"/>
</dbReference>
<dbReference type="InterPro" id="IPR013496">
    <property type="entry name" value="CHP02680"/>
</dbReference>
<name>A0ABW3NEI7_9BACI</name>
<organism evidence="2 3">
    <name type="scientific">Oceanobacillus locisalsi</name>
    <dbReference type="NCBI Taxonomy" id="546107"/>
    <lineage>
        <taxon>Bacteria</taxon>
        <taxon>Bacillati</taxon>
        <taxon>Bacillota</taxon>
        <taxon>Bacilli</taxon>
        <taxon>Bacillales</taxon>
        <taxon>Bacillaceae</taxon>
        <taxon>Oceanobacillus</taxon>
    </lineage>
</organism>
<sequence>MSETLQPVARWQMHRAKLFSFWYYPDQEFLFTDGCGVLRGHNGSGKSVTTQSLITVLLDGDVRSHKLDPFGGRERNITDTVLGEEGLLGINERIGYILLEFKKEGQEVYKTIGMGIDARRGKAQNKVWYFIVDNKRFGNSEGFLKLYKEEMMEGSLKKIPLNENELRNLIENEYRCGKIFTNRKDYADKVNKHLFGFDTVESFMGLIDLLIQIRSPKLSDKNRPEGVAEVINDSLPQLTEAELRPLTDSIESIDRIEKDLKDTNRDLKAMKRLSDVFITYNQVTLVEKATEYRKATQALSRLKDEIAQKESEMAEKNQQLTDMDAKRRKLKNQSDVKKEELNSLGVKDIEEVEARKQEAETDLADWKKEIESLNRKLEDTITKKLAAQKKKDELEAAFYQYEREFQGFIQEMDQIAVEMDFSKHQQYMTHLVANKENQSYSFHAWKNEARKYGDFLMKIKQELEAYEKKRAELTRIDNDLGDVQMKIDGEQATIQAAKEKIEAAVINVVEAIQYWADHATHLQVDEQTRDTLIEKVDDVFDRLTEEDYLKPLRQLYQIRKEENQHQQVALTHEIKVLQEKITALQTEMADWKNKDEIEPAFVEKKKKEWDALSEAGIAFTPFYEAFEFHSSIDEKAAFHYQNALAESGILSAVIVQPEDVAHAKKLATVLEYGEKQPSNLTQALTASEHPHLEDVLTSISVEETDGTYILANGAFRSGQLTGKASQLEDFIVIGKAARERIRQEKIRQLTAELQQLQEEADDKKAQLEWAKQKAEYTEAEYMDFPSLESIAAPYTEMRRSEEKIQEIYEPQRERLSQAYSETEEESKRILAQLKAKMDFSSLDLSIEAFDNEMQYQRDYVQALNDLEMAFTNKTNVRVNLEDYKERCAEYEEQEDDTRADLLDGNSKKEKAEERIKAYENRLKEMGSEDIRRRITELTQEIDVRIPNEMESLLTEETNTKRDLETAKDFITANKEHEIPFRTVVQEAWEKEFNEHYKLGYIELDSDETELAAVAKEIEAQHGSMIDKKREEIQKVTSRLNKVFNDQNIELFHFDLALQTKQSDYMPAYDTEDDAKNVALNLMQGQMERIVVTVNIEGERVPPRYAVKHLTERLERLNRDVNEKDRDLYERILVNTLGDTIRKKINYVQRWEKEMNKFMEHENLIKFRLAWKPKKRENEEQLDTLKLVEALKRDSQWIDVNEISSHFRSKIKIARRRYERQEQKEQNLKEIMRDELDYRKWFEFEIYFTKKHDKEKKLTRNTYGELSGGQRVLAMVTPVLAALYAKYSEASEECPRLFTLDEAFSRVDEDNINIMFAYIRKLNFNYILNSQSLWGCYASVPSLNIYELSRPENRPYVLIESYYWNGHQKVRTDELEQEEVFLGST</sequence>
<evidence type="ECO:0000313" key="2">
    <source>
        <dbReference type="EMBL" id="MFD1064785.1"/>
    </source>
</evidence>
<dbReference type="Pfam" id="PF13558">
    <property type="entry name" value="SbcC_Walker_B"/>
    <property type="match status" value="1"/>
</dbReference>
<keyword evidence="3" id="KW-1185">Reference proteome</keyword>
<proteinExistence type="predicted"/>
<dbReference type="EMBL" id="JBHTKK010000001">
    <property type="protein sequence ID" value="MFD1064785.1"/>
    <property type="molecule type" value="Genomic_DNA"/>
</dbReference>
<feature type="coiled-coil region" evidence="1">
    <location>
        <begin position="739"/>
        <end position="773"/>
    </location>
</feature>
<comment type="caution">
    <text evidence="2">The sequence shown here is derived from an EMBL/GenBank/DDBJ whole genome shotgun (WGS) entry which is preliminary data.</text>
</comment>
<feature type="coiled-coil region" evidence="1">
    <location>
        <begin position="567"/>
        <end position="594"/>
    </location>
</feature>
<feature type="coiled-coil region" evidence="1">
    <location>
        <begin position="456"/>
        <end position="507"/>
    </location>
</feature>
<dbReference type="PANTHER" id="PTHR45615">
    <property type="entry name" value="MYOSIN HEAVY CHAIN, NON-MUSCLE"/>
    <property type="match status" value="1"/>
</dbReference>
<accession>A0ABW3NEI7</accession>
<keyword evidence="1" id="KW-0175">Coiled coil</keyword>
<dbReference type="InterPro" id="IPR027417">
    <property type="entry name" value="P-loop_NTPase"/>
</dbReference>
<dbReference type="NCBIfam" id="TIGR02680">
    <property type="entry name" value="TIGR02680 family protein"/>
    <property type="match status" value="1"/>
</dbReference>